<gene>
    <name evidence="1" type="ORF">CSSPJE1EN1_LOCUS12575</name>
</gene>
<protein>
    <submittedName>
        <fullName evidence="1">Uncharacterized protein</fullName>
    </submittedName>
</protein>
<keyword evidence="2" id="KW-1185">Reference proteome</keyword>
<organism evidence="1 2">
    <name type="scientific">Sphagnum jensenii</name>
    <dbReference type="NCBI Taxonomy" id="128206"/>
    <lineage>
        <taxon>Eukaryota</taxon>
        <taxon>Viridiplantae</taxon>
        <taxon>Streptophyta</taxon>
        <taxon>Embryophyta</taxon>
        <taxon>Bryophyta</taxon>
        <taxon>Sphagnophytina</taxon>
        <taxon>Sphagnopsida</taxon>
        <taxon>Sphagnales</taxon>
        <taxon>Sphagnaceae</taxon>
        <taxon>Sphagnum</taxon>
    </lineage>
</organism>
<reference evidence="1" key="1">
    <citation type="submission" date="2024-02" db="EMBL/GenBank/DDBJ databases">
        <authorList>
            <consortium name="ELIXIR-Norway"/>
            <consortium name="Elixir Norway"/>
        </authorList>
    </citation>
    <scope>NUCLEOTIDE SEQUENCE</scope>
</reference>
<name>A0ABP0WJP2_9BRYO</name>
<evidence type="ECO:0000313" key="2">
    <source>
        <dbReference type="Proteomes" id="UP001497444"/>
    </source>
</evidence>
<evidence type="ECO:0000313" key="1">
    <source>
        <dbReference type="EMBL" id="CAK9267097.1"/>
    </source>
</evidence>
<dbReference type="EMBL" id="OZ020114">
    <property type="protein sequence ID" value="CAK9267097.1"/>
    <property type="molecule type" value="Genomic_DNA"/>
</dbReference>
<dbReference type="Proteomes" id="UP001497444">
    <property type="component" value="Chromosome 19"/>
</dbReference>
<sequence length="124" mass="13727">METKADGEVQLKDLAFAAVASTDDCSNCCCIQRMTDCIPRASSFAEINFLCDDQGGHTASALAEIWQGAYTAVTRLLQGYFSQVTIAPHLVDDDVEYLLVSVDYKHMESKAVDEYTLLWQSSFL</sequence>
<accession>A0ABP0WJP2</accession>
<proteinExistence type="predicted"/>